<dbReference type="PATRIC" id="fig|159743.3.peg.6630"/>
<dbReference type="OrthoDB" id="2627539at2"/>
<dbReference type="AlphaFoldDB" id="A0A0D7WSZ8"/>
<proteinExistence type="predicted"/>
<accession>A0A0D7WSZ8</accession>
<comment type="caution">
    <text evidence="1">The sequence shown here is derived from an EMBL/GenBank/DDBJ whole genome shotgun (WGS) entry which is preliminary data.</text>
</comment>
<organism evidence="1 2">
    <name type="scientific">Paenibacillus terrae</name>
    <dbReference type="NCBI Taxonomy" id="159743"/>
    <lineage>
        <taxon>Bacteria</taxon>
        <taxon>Bacillati</taxon>
        <taxon>Bacillota</taxon>
        <taxon>Bacilli</taxon>
        <taxon>Bacillales</taxon>
        <taxon>Paenibacillaceae</taxon>
        <taxon>Paenibacillus</taxon>
    </lineage>
</organism>
<evidence type="ECO:0000313" key="2">
    <source>
        <dbReference type="Proteomes" id="UP000032534"/>
    </source>
</evidence>
<dbReference type="RefSeq" id="WP_014281398.1">
    <property type="nucleotide sequence ID" value="NZ_JTHP01000234.1"/>
</dbReference>
<name>A0A0D7WSZ8_9BACL</name>
<keyword evidence="2" id="KW-1185">Reference proteome</keyword>
<evidence type="ECO:0000313" key="1">
    <source>
        <dbReference type="EMBL" id="KJD42159.1"/>
    </source>
</evidence>
<dbReference type="EMBL" id="JTHP01000234">
    <property type="protein sequence ID" value="KJD42159.1"/>
    <property type="molecule type" value="Genomic_DNA"/>
</dbReference>
<sequence>MIKESRMTTTNEPSDLWMTRFLRESEQQKKQLIREARKNNDIPLINSISFHLAQRNQQHLIS</sequence>
<dbReference type="Proteomes" id="UP000032534">
    <property type="component" value="Unassembled WGS sequence"/>
</dbReference>
<gene>
    <name evidence="1" type="ORF">QD47_29810</name>
</gene>
<protein>
    <submittedName>
        <fullName evidence="1">Uncharacterized protein</fullName>
    </submittedName>
</protein>
<reference evidence="1 2" key="1">
    <citation type="submission" date="2014-11" db="EMBL/GenBank/DDBJ databases">
        <title>Draft Genome Sequences of Paenibacillus polymyxa NRRL B-30509 and Paenibacillus terrae NRRL B-30644, Strains from a Poultry Environment that Produce Tridecaptin A and Paenicidins.</title>
        <authorList>
            <person name="van Belkum M.J."/>
            <person name="Lohans C.T."/>
            <person name="Vederas J.C."/>
        </authorList>
    </citation>
    <scope>NUCLEOTIDE SEQUENCE [LARGE SCALE GENOMIC DNA]</scope>
    <source>
        <strain evidence="1 2">NRRL B-30644</strain>
    </source>
</reference>
<dbReference type="OMA" id="MIKESRM"/>